<name>F2U6W9_SALR5</name>
<dbReference type="SUPFAM" id="SSF55120">
    <property type="entry name" value="Pseudouridine synthase"/>
    <property type="match status" value="1"/>
</dbReference>
<accession>F2U6W9</accession>
<dbReference type="STRING" id="946362.F2U6W9"/>
<dbReference type="Gene3D" id="3.30.2350.10">
    <property type="entry name" value="Pseudouridine synthase"/>
    <property type="match status" value="1"/>
</dbReference>
<dbReference type="GO" id="GO:0001522">
    <property type="term" value="P:pseudouridine synthesis"/>
    <property type="evidence" value="ECO:0007669"/>
    <property type="project" value="InterPro"/>
</dbReference>
<dbReference type="GO" id="GO:0003723">
    <property type="term" value="F:RNA binding"/>
    <property type="evidence" value="ECO:0007669"/>
    <property type="project" value="InterPro"/>
</dbReference>
<dbReference type="InParanoid" id="F2U6W9"/>
<dbReference type="GeneID" id="16075685"/>
<dbReference type="Pfam" id="PF00849">
    <property type="entry name" value="PseudoU_synth_2"/>
    <property type="match status" value="1"/>
</dbReference>
<dbReference type="CDD" id="cd02869">
    <property type="entry name" value="PseudoU_synth_RluA_like"/>
    <property type="match status" value="1"/>
</dbReference>
<dbReference type="PANTHER" id="PTHR21600">
    <property type="entry name" value="MITOCHONDRIAL RNA PSEUDOURIDINE SYNTHASE"/>
    <property type="match status" value="1"/>
</dbReference>
<dbReference type="Proteomes" id="UP000007799">
    <property type="component" value="Unassembled WGS sequence"/>
</dbReference>
<evidence type="ECO:0000259" key="1">
    <source>
        <dbReference type="Pfam" id="PF00849"/>
    </source>
</evidence>
<dbReference type="FunCoup" id="F2U6W9">
    <property type="interactions" value="1209"/>
</dbReference>
<keyword evidence="3" id="KW-1185">Reference proteome</keyword>
<dbReference type="KEGG" id="sre:PTSG_04209"/>
<gene>
    <name evidence="2" type="ORF">PTSG_04209</name>
</gene>
<sequence>MGDRQLRQLARRLWRAVLFEDRHVLCINKWPQLVVQGGTNEPSIARALPYLAQELPPKGSSGRKLVGPNHDFAPSIVHRLDKDTTGVTVIAKHAGAARILNNLFAEHQVDKRYLAMTLGAPYPEKGRLDFPIGTNKDTGATACITPTMSADERSALTNVVDAATNYRVIDNIDHHIALVDLKPHTGRKHQLRVHCAQALHCPIVGDNKYGPGVTPWLSLAMRTPSKTKRKELWSPPLFLHAARITIPRYADHFAEIDDNSKTLKPRLDVSCPLPPWFDEVAQRLKLRLPRSTT</sequence>
<dbReference type="InterPro" id="IPR020103">
    <property type="entry name" value="PsdUridine_synth_cat_dom_sf"/>
</dbReference>
<dbReference type="GO" id="GO:0009982">
    <property type="term" value="F:pseudouridine synthase activity"/>
    <property type="evidence" value="ECO:0007669"/>
    <property type="project" value="InterPro"/>
</dbReference>
<dbReference type="eggNOG" id="KOG1919">
    <property type="taxonomic scope" value="Eukaryota"/>
</dbReference>
<evidence type="ECO:0000313" key="3">
    <source>
        <dbReference type="Proteomes" id="UP000007799"/>
    </source>
</evidence>
<evidence type="ECO:0000313" key="2">
    <source>
        <dbReference type="EMBL" id="EGD83601.1"/>
    </source>
</evidence>
<reference evidence="2" key="1">
    <citation type="submission" date="2009-08" db="EMBL/GenBank/DDBJ databases">
        <title>Annotation of Salpingoeca rosetta.</title>
        <authorList>
            <consortium name="The Broad Institute Genome Sequencing Platform"/>
            <person name="Russ C."/>
            <person name="Cuomo C."/>
            <person name="Burger G."/>
            <person name="Gray M.W."/>
            <person name="Holland P.W.H."/>
            <person name="King N."/>
            <person name="Lang F.B.F."/>
            <person name="Roger A.J."/>
            <person name="Ruiz-Trillo I."/>
            <person name="Young S.K."/>
            <person name="Zeng Q."/>
            <person name="Gargeya S."/>
            <person name="Alvarado L."/>
            <person name="Berlin A."/>
            <person name="Chapman S.B."/>
            <person name="Chen Z."/>
            <person name="Freedman E."/>
            <person name="Gellesch M."/>
            <person name="Goldberg J."/>
            <person name="Griggs A."/>
            <person name="Gujja S."/>
            <person name="Heilman E."/>
            <person name="Heiman D."/>
            <person name="Howarth C."/>
            <person name="Mehta T."/>
            <person name="Neiman D."/>
            <person name="Pearson M."/>
            <person name="Roberts A."/>
            <person name="Saif S."/>
            <person name="Shea T."/>
            <person name="Shenoy N."/>
            <person name="Sisk P."/>
            <person name="Stolte C."/>
            <person name="Sykes S."/>
            <person name="White J."/>
            <person name="Yandava C."/>
            <person name="Haas B."/>
            <person name="Nusbaum C."/>
            <person name="Birren B."/>
        </authorList>
    </citation>
    <scope>NUCLEOTIDE SEQUENCE [LARGE SCALE GENOMIC DNA]</scope>
    <source>
        <strain evidence="2">ATCC 50818</strain>
    </source>
</reference>
<feature type="domain" description="Pseudouridine synthase RsuA/RluA-like" evidence="1">
    <location>
        <begin position="23"/>
        <end position="197"/>
    </location>
</feature>
<dbReference type="InterPro" id="IPR050188">
    <property type="entry name" value="RluA_PseudoU_synthase"/>
</dbReference>
<dbReference type="EMBL" id="GL832963">
    <property type="protein sequence ID" value="EGD83601.1"/>
    <property type="molecule type" value="Genomic_DNA"/>
</dbReference>
<dbReference type="OrthoDB" id="428658at2759"/>
<organism evidence="3">
    <name type="scientific">Salpingoeca rosetta (strain ATCC 50818 / BSB-021)</name>
    <dbReference type="NCBI Taxonomy" id="946362"/>
    <lineage>
        <taxon>Eukaryota</taxon>
        <taxon>Choanoflagellata</taxon>
        <taxon>Craspedida</taxon>
        <taxon>Salpingoecidae</taxon>
        <taxon>Salpingoeca</taxon>
    </lineage>
</organism>
<protein>
    <recommendedName>
        <fullName evidence="1">Pseudouridine synthase RsuA/RluA-like domain-containing protein</fullName>
    </recommendedName>
</protein>
<dbReference type="AlphaFoldDB" id="F2U6W9"/>
<proteinExistence type="predicted"/>
<dbReference type="RefSeq" id="XP_004995105.1">
    <property type="nucleotide sequence ID" value="XM_004995048.1"/>
</dbReference>
<dbReference type="InterPro" id="IPR006145">
    <property type="entry name" value="PsdUridine_synth_RsuA/RluA"/>
</dbReference>